<accession>A0A967AZ42</accession>
<evidence type="ECO:0000313" key="4">
    <source>
        <dbReference type="EMBL" id="NHN55343.1"/>
    </source>
</evidence>
<dbReference type="AlphaFoldDB" id="A0A967AZ42"/>
<comment type="caution">
    <text evidence="4">The sequence shown here is derived from an EMBL/GenBank/DDBJ whole genome shotgun (WGS) entry which is preliminary data.</text>
</comment>
<protein>
    <recommendedName>
        <fullName evidence="3">Peptide N-acetyl-beta-D-glucosaminyl asparaginase amidase A N-terminal domain-containing protein</fullName>
    </recommendedName>
</protein>
<dbReference type="PANTHER" id="PTHR31104">
    <property type="entry name" value="PEPTIDE-N4-(N-ACETYL-BETA-GLUCOSAMINYL)ASPARAGINE AMIDASE A PROTEIN"/>
    <property type="match status" value="1"/>
</dbReference>
<dbReference type="Pfam" id="PF12222">
    <property type="entry name" value="PNGaseA"/>
    <property type="match status" value="1"/>
</dbReference>
<gene>
    <name evidence="4" type="ORF">G9U51_06035</name>
</gene>
<dbReference type="InterPro" id="IPR021102">
    <property type="entry name" value="PNGase_A"/>
</dbReference>
<evidence type="ECO:0000259" key="3">
    <source>
        <dbReference type="Pfam" id="PF12222"/>
    </source>
</evidence>
<evidence type="ECO:0000256" key="2">
    <source>
        <dbReference type="SAM" id="SignalP"/>
    </source>
</evidence>
<feature type="signal peptide" evidence="2">
    <location>
        <begin position="1"/>
        <end position="27"/>
    </location>
</feature>
<name>A0A967AZ42_9MICO</name>
<feature type="compositionally biased region" description="Polar residues" evidence="1">
    <location>
        <begin position="28"/>
        <end position="39"/>
    </location>
</feature>
<feature type="chain" id="PRO_5039654000" description="Peptide N-acetyl-beta-D-glucosaminyl asparaginase amidase A N-terminal domain-containing protein" evidence="2">
    <location>
        <begin position="28"/>
        <end position="558"/>
    </location>
</feature>
<proteinExistence type="predicted"/>
<feature type="domain" description="Peptide N-acetyl-beta-D-glucosaminyl asparaginase amidase A N-terminal" evidence="3">
    <location>
        <begin position="60"/>
        <end position="348"/>
    </location>
</feature>
<dbReference type="InterPro" id="IPR056948">
    <property type="entry name" value="PNGaseA_N"/>
</dbReference>
<reference evidence="4" key="1">
    <citation type="submission" date="2020-03" db="EMBL/GenBank/DDBJ databases">
        <title>Draft sequencing of Calidifontibacter sp. DB0510.</title>
        <authorList>
            <person name="Kim D.-U."/>
        </authorList>
    </citation>
    <scope>NUCLEOTIDE SEQUENCE</scope>
    <source>
        <strain evidence="4">DB0510</strain>
    </source>
</reference>
<organism evidence="4 5">
    <name type="scientific">Metallococcus carri</name>
    <dbReference type="NCBI Taxonomy" id="1656884"/>
    <lineage>
        <taxon>Bacteria</taxon>
        <taxon>Bacillati</taxon>
        <taxon>Actinomycetota</taxon>
        <taxon>Actinomycetes</taxon>
        <taxon>Micrococcales</taxon>
        <taxon>Dermacoccaceae</taxon>
        <taxon>Metallococcus</taxon>
    </lineage>
</organism>
<sequence length="558" mass="59294">MPNRHPAILLPAAFALAVAPFAVTSSAAADTGPVTSNPPATFGPTWDSPRTAEQPVPVPNTPSCSVTVLTHGFDNFDVVKTPYTAPTCGTKGYAKAVLKLDGSVKGRQYDRLGRLDINGVRVLTTSTPEPSAAGITWHTEKDVTDLLPVLTKSGTSAMAIGNVVNDTYTGVFNVKVTIDFYIAQGPVKAASTADQVLPLAGTRSESGDLVGTITAPRSSERVTAQVYATGSGGGCEEFWDTSAPASTGYSCPDGLPYREVDVLIDGKLAGAALPIAYVYTGGWSNPFLWYNIPSPGAFNMAPLEYDLTPFVGVLNDGKAHEVRVQVAGGPSNGSGWSLAAVMQVWTDPLGRTLPAQLVSTSGSPAAIRSQVTGQNDNAGSVTMDARRSFTATGWVDTARGRVTTTVQRTLTNASRHTWTDGESRDDLDANWSDKQVVTSAEKNRKPSVATTALDWSKKGYITFLPHPGIPDAYDITTDLTIGINRDEQSTVYGRPQPGLTTTNTFTGQASWLYGVPREQRTASSHSKQVYTARTDGSAYRHTLEAVNGYFTVDEEQGR</sequence>
<dbReference type="RefSeq" id="WP_166194677.1">
    <property type="nucleotide sequence ID" value="NZ_JAAOIV010000003.1"/>
</dbReference>
<keyword evidence="2" id="KW-0732">Signal</keyword>
<keyword evidence="5" id="KW-1185">Reference proteome</keyword>
<feature type="region of interest" description="Disordered" evidence="1">
    <location>
        <begin position="28"/>
        <end position="59"/>
    </location>
</feature>
<dbReference type="EMBL" id="JAAOIV010000003">
    <property type="protein sequence ID" value="NHN55343.1"/>
    <property type="molecule type" value="Genomic_DNA"/>
</dbReference>
<dbReference type="Proteomes" id="UP000744769">
    <property type="component" value="Unassembled WGS sequence"/>
</dbReference>
<evidence type="ECO:0000313" key="5">
    <source>
        <dbReference type="Proteomes" id="UP000744769"/>
    </source>
</evidence>
<evidence type="ECO:0000256" key="1">
    <source>
        <dbReference type="SAM" id="MobiDB-lite"/>
    </source>
</evidence>